<dbReference type="EMBL" id="JBHSPU010000001">
    <property type="protein sequence ID" value="MFC5912068.1"/>
    <property type="molecule type" value="Genomic_DNA"/>
</dbReference>
<dbReference type="SMART" id="SM00347">
    <property type="entry name" value="HTH_MARR"/>
    <property type="match status" value="1"/>
</dbReference>
<reference evidence="7" key="1">
    <citation type="journal article" date="2019" name="Int. J. Syst. Evol. Microbiol.">
        <title>The Global Catalogue of Microorganisms (GCM) 10K type strain sequencing project: providing services to taxonomists for standard genome sequencing and annotation.</title>
        <authorList>
            <consortium name="The Broad Institute Genomics Platform"/>
            <consortium name="The Broad Institute Genome Sequencing Center for Infectious Disease"/>
            <person name="Wu L."/>
            <person name="Ma J."/>
        </authorList>
    </citation>
    <scope>NUCLEOTIDE SEQUENCE [LARGE SCALE GENOMIC DNA]</scope>
    <source>
        <strain evidence="7">JCM 4147</strain>
    </source>
</reference>
<evidence type="ECO:0000256" key="2">
    <source>
        <dbReference type="ARBA" id="ARBA00023125"/>
    </source>
</evidence>
<dbReference type="InterPro" id="IPR023187">
    <property type="entry name" value="Tscrpt_reg_MarR-type_CS"/>
</dbReference>
<accession>A0ABW1GDG2</accession>
<dbReference type="Gene3D" id="1.10.10.10">
    <property type="entry name" value="Winged helix-like DNA-binding domain superfamily/Winged helix DNA-binding domain"/>
    <property type="match status" value="1"/>
</dbReference>
<evidence type="ECO:0000256" key="3">
    <source>
        <dbReference type="ARBA" id="ARBA00023163"/>
    </source>
</evidence>
<sequence length="159" mass="16876">MPEPTGTTPAGRRAAPSAEPEAEQLAAQLADVVGRLLRRLRSTSSEGLLTPTQRSVLARLDREGPATTAALARAEYVRPQSMRLTLGALESQGLVERAPDPEDGRKSVMSLTESGTATLAEVRAAKRDWLAQALAAGLDGAERRTVAEAVELLDRLTGH</sequence>
<protein>
    <submittedName>
        <fullName evidence="6">MarR family winged helix-turn-helix transcriptional regulator</fullName>
    </submittedName>
</protein>
<dbReference type="Pfam" id="PF01047">
    <property type="entry name" value="MarR"/>
    <property type="match status" value="1"/>
</dbReference>
<feature type="compositionally biased region" description="Low complexity" evidence="4">
    <location>
        <begin position="9"/>
        <end position="23"/>
    </location>
</feature>
<keyword evidence="1" id="KW-0805">Transcription regulation</keyword>
<proteinExistence type="predicted"/>
<feature type="region of interest" description="Disordered" evidence="4">
    <location>
        <begin position="1"/>
        <end position="23"/>
    </location>
</feature>
<comment type="caution">
    <text evidence="6">The sequence shown here is derived from an EMBL/GenBank/DDBJ whole genome shotgun (WGS) entry which is preliminary data.</text>
</comment>
<evidence type="ECO:0000259" key="5">
    <source>
        <dbReference type="PROSITE" id="PS50995"/>
    </source>
</evidence>
<evidence type="ECO:0000256" key="1">
    <source>
        <dbReference type="ARBA" id="ARBA00023015"/>
    </source>
</evidence>
<dbReference type="InterPro" id="IPR000835">
    <property type="entry name" value="HTH_MarR-typ"/>
</dbReference>
<evidence type="ECO:0000256" key="4">
    <source>
        <dbReference type="SAM" id="MobiDB-lite"/>
    </source>
</evidence>
<keyword evidence="3" id="KW-0804">Transcription</keyword>
<dbReference type="InterPro" id="IPR036388">
    <property type="entry name" value="WH-like_DNA-bd_sf"/>
</dbReference>
<dbReference type="PANTHER" id="PTHR39515:SF2">
    <property type="entry name" value="HTH-TYPE TRANSCRIPTIONAL REGULATOR RV0880"/>
    <property type="match status" value="1"/>
</dbReference>
<dbReference type="Proteomes" id="UP001596200">
    <property type="component" value="Unassembled WGS sequence"/>
</dbReference>
<dbReference type="InterPro" id="IPR036390">
    <property type="entry name" value="WH_DNA-bd_sf"/>
</dbReference>
<dbReference type="PROSITE" id="PS50995">
    <property type="entry name" value="HTH_MARR_2"/>
    <property type="match status" value="1"/>
</dbReference>
<organism evidence="6 7">
    <name type="scientific">Streptomyces pulveraceus</name>
    <dbReference type="NCBI Taxonomy" id="68258"/>
    <lineage>
        <taxon>Bacteria</taxon>
        <taxon>Bacillati</taxon>
        <taxon>Actinomycetota</taxon>
        <taxon>Actinomycetes</taxon>
        <taxon>Kitasatosporales</taxon>
        <taxon>Streptomycetaceae</taxon>
        <taxon>Streptomyces</taxon>
    </lineage>
</organism>
<keyword evidence="7" id="KW-1185">Reference proteome</keyword>
<gene>
    <name evidence="6" type="ORF">ACFP1B_01240</name>
</gene>
<dbReference type="SUPFAM" id="SSF46785">
    <property type="entry name" value="Winged helix' DNA-binding domain"/>
    <property type="match status" value="1"/>
</dbReference>
<dbReference type="PANTHER" id="PTHR39515">
    <property type="entry name" value="CONSERVED PROTEIN"/>
    <property type="match status" value="1"/>
</dbReference>
<feature type="domain" description="HTH marR-type" evidence="5">
    <location>
        <begin position="22"/>
        <end position="158"/>
    </location>
</feature>
<keyword evidence="2" id="KW-0238">DNA-binding</keyword>
<evidence type="ECO:0000313" key="6">
    <source>
        <dbReference type="EMBL" id="MFC5912068.1"/>
    </source>
</evidence>
<name>A0ABW1GDG2_9ACTN</name>
<dbReference type="InterPro" id="IPR052526">
    <property type="entry name" value="HTH-type_Bedaq_tolerance"/>
</dbReference>
<dbReference type="Gene3D" id="1.10.287.100">
    <property type="match status" value="1"/>
</dbReference>
<dbReference type="RefSeq" id="WP_344508682.1">
    <property type="nucleotide sequence ID" value="NZ_BAAATU010000007.1"/>
</dbReference>
<evidence type="ECO:0000313" key="7">
    <source>
        <dbReference type="Proteomes" id="UP001596200"/>
    </source>
</evidence>
<dbReference type="PROSITE" id="PS01117">
    <property type="entry name" value="HTH_MARR_1"/>
    <property type="match status" value="1"/>
</dbReference>